<evidence type="ECO:0000313" key="1">
    <source>
        <dbReference type="EMBL" id="CAI0387533.1"/>
    </source>
</evidence>
<dbReference type="EMBL" id="CAMGYJ010000002">
    <property type="protein sequence ID" value="CAI0387533.1"/>
    <property type="molecule type" value="Genomic_DNA"/>
</dbReference>
<name>A0AAV0HSJ2_9ROSI</name>
<sequence length="15" mass="1843">MLRSGRMNRSRKGMY</sequence>
<gene>
    <name evidence="1" type="ORF">LITE_LOCUS5492</name>
</gene>
<dbReference type="Proteomes" id="UP001154282">
    <property type="component" value="Unassembled WGS sequence"/>
</dbReference>
<protein>
    <submittedName>
        <fullName evidence="1">Uncharacterized protein</fullName>
    </submittedName>
</protein>
<proteinExistence type="predicted"/>
<reference evidence="1" key="1">
    <citation type="submission" date="2022-08" db="EMBL/GenBank/DDBJ databases">
        <authorList>
            <person name="Gutierrez-Valencia J."/>
        </authorList>
    </citation>
    <scope>NUCLEOTIDE SEQUENCE</scope>
</reference>
<comment type="caution">
    <text evidence="1">The sequence shown here is derived from an EMBL/GenBank/DDBJ whole genome shotgun (WGS) entry which is preliminary data.</text>
</comment>
<keyword evidence="2" id="KW-1185">Reference proteome</keyword>
<accession>A0AAV0HSJ2</accession>
<organism evidence="1 2">
    <name type="scientific">Linum tenue</name>
    <dbReference type="NCBI Taxonomy" id="586396"/>
    <lineage>
        <taxon>Eukaryota</taxon>
        <taxon>Viridiplantae</taxon>
        <taxon>Streptophyta</taxon>
        <taxon>Embryophyta</taxon>
        <taxon>Tracheophyta</taxon>
        <taxon>Spermatophyta</taxon>
        <taxon>Magnoliopsida</taxon>
        <taxon>eudicotyledons</taxon>
        <taxon>Gunneridae</taxon>
        <taxon>Pentapetalae</taxon>
        <taxon>rosids</taxon>
        <taxon>fabids</taxon>
        <taxon>Malpighiales</taxon>
        <taxon>Linaceae</taxon>
        <taxon>Linum</taxon>
    </lineage>
</organism>
<evidence type="ECO:0000313" key="2">
    <source>
        <dbReference type="Proteomes" id="UP001154282"/>
    </source>
</evidence>